<evidence type="ECO:0000313" key="2">
    <source>
        <dbReference type="EMBL" id="UPL10508.1"/>
    </source>
</evidence>
<sequence length="52" mass="5334">MSVASPVPGATESFEIHPVDVTGVGLALLVVGLVILAALLILEGYGRSDTER</sequence>
<organism evidence="2 3">
    <name type="scientific">Microbacterium sufflavum</name>
    <dbReference type="NCBI Taxonomy" id="2851649"/>
    <lineage>
        <taxon>Bacteria</taxon>
        <taxon>Bacillati</taxon>
        <taxon>Actinomycetota</taxon>
        <taxon>Actinomycetes</taxon>
        <taxon>Micrococcales</taxon>
        <taxon>Microbacteriaceae</taxon>
        <taxon>Microbacterium</taxon>
    </lineage>
</organism>
<evidence type="ECO:0000313" key="3">
    <source>
        <dbReference type="Proteomes" id="UP000831467"/>
    </source>
</evidence>
<accession>A0ABY4IG64</accession>
<dbReference type="EMBL" id="CP078076">
    <property type="protein sequence ID" value="UPL10508.1"/>
    <property type="molecule type" value="Genomic_DNA"/>
</dbReference>
<evidence type="ECO:0000256" key="1">
    <source>
        <dbReference type="SAM" id="Phobius"/>
    </source>
</evidence>
<keyword evidence="1" id="KW-0812">Transmembrane</keyword>
<keyword evidence="1" id="KW-0472">Membrane</keyword>
<protein>
    <submittedName>
        <fullName evidence="2">Uncharacterized protein</fullName>
    </submittedName>
</protein>
<keyword evidence="3" id="KW-1185">Reference proteome</keyword>
<dbReference type="Proteomes" id="UP000831467">
    <property type="component" value="Chromosome"/>
</dbReference>
<reference evidence="2 3" key="1">
    <citation type="submission" date="2021-06" db="EMBL/GenBank/DDBJ databases">
        <title>Genome-based taxonomic framework of Microbacterium strains isolated from marine environment, the description of four new species and reclassification of four preexisting species.</title>
        <authorList>
            <person name="Lee S.D."/>
            <person name="Kim S.-M."/>
            <person name="Byeon Y.-S."/>
            <person name="Yang H.L."/>
            <person name="Kim I.S."/>
        </authorList>
    </citation>
    <scope>NUCLEOTIDE SEQUENCE [LARGE SCALE GENOMIC DNA]</scope>
    <source>
        <strain evidence="2 3">SSW1-51</strain>
    </source>
</reference>
<name>A0ABY4IG64_9MICO</name>
<gene>
    <name evidence="2" type="ORF">KV394_05050</name>
</gene>
<feature type="transmembrane region" description="Helical" evidence="1">
    <location>
        <begin position="21"/>
        <end position="42"/>
    </location>
</feature>
<proteinExistence type="predicted"/>
<dbReference type="RefSeq" id="WP_168387164.1">
    <property type="nucleotide sequence ID" value="NZ_CP078076.1"/>
</dbReference>
<keyword evidence="1" id="KW-1133">Transmembrane helix</keyword>